<dbReference type="RefSeq" id="WP_281756352.1">
    <property type="nucleotide sequence ID" value="NZ_BRVP01000030.1"/>
</dbReference>
<dbReference type="AlphaFoldDB" id="A0A9W6EVM5"/>
<proteinExistence type="predicted"/>
<keyword evidence="1" id="KW-0472">Membrane</keyword>
<evidence type="ECO:0000313" key="2">
    <source>
        <dbReference type="EMBL" id="GLB54004.1"/>
    </source>
</evidence>
<dbReference type="EMBL" id="BRVP01000030">
    <property type="protein sequence ID" value="GLB54004.1"/>
    <property type="molecule type" value="Genomic_DNA"/>
</dbReference>
<feature type="transmembrane region" description="Helical" evidence="1">
    <location>
        <begin position="7"/>
        <end position="26"/>
    </location>
</feature>
<protein>
    <recommendedName>
        <fullName evidence="4">Lipoprotein</fullName>
    </recommendedName>
</protein>
<evidence type="ECO:0000256" key="1">
    <source>
        <dbReference type="SAM" id="Phobius"/>
    </source>
</evidence>
<evidence type="ECO:0008006" key="4">
    <source>
        <dbReference type="Google" id="ProtNLM"/>
    </source>
</evidence>
<comment type="caution">
    <text evidence="2">The sequence shown here is derived from an EMBL/GenBank/DDBJ whole genome shotgun (WGS) entry which is preliminary data.</text>
</comment>
<accession>A0A9W6EVM5</accession>
<organism evidence="2 3">
    <name type="scientific">Neptunitalea chrysea</name>
    <dbReference type="NCBI Taxonomy" id="1647581"/>
    <lineage>
        <taxon>Bacteria</taxon>
        <taxon>Pseudomonadati</taxon>
        <taxon>Bacteroidota</taxon>
        <taxon>Flavobacteriia</taxon>
        <taxon>Flavobacteriales</taxon>
        <taxon>Flavobacteriaceae</taxon>
        <taxon>Neptunitalea</taxon>
    </lineage>
</organism>
<keyword evidence="1" id="KW-1133">Transmembrane helix</keyword>
<dbReference type="PROSITE" id="PS51257">
    <property type="entry name" value="PROKAR_LIPOPROTEIN"/>
    <property type="match status" value="1"/>
</dbReference>
<gene>
    <name evidence="2" type="ORF">NBRC110019_30450</name>
</gene>
<evidence type="ECO:0000313" key="3">
    <source>
        <dbReference type="Proteomes" id="UP001143545"/>
    </source>
</evidence>
<keyword evidence="1" id="KW-0812">Transmembrane</keyword>
<dbReference type="Proteomes" id="UP001143545">
    <property type="component" value="Unassembled WGS sequence"/>
</dbReference>
<keyword evidence="3" id="KW-1185">Reference proteome</keyword>
<sequence>MKNIDKFKYFIVYAICFITFSCTTYLHSFDKNGVLSQKESQEVKKCIKTHKAFLKKTGLEVLKNKKDGLFYIKNKGNRYATCLYIDDCDFKFIVNPDSTYINQNKLDKTIIYIFTDLYTGKVKEIRRSSNIFSATGRMSPYAYFDDEGKILETGVSVYIYRIDSISEKVNRIILGF</sequence>
<name>A0A9W6EVM5_9FLAO</name>
<reference evidence="2" key="1">
    <citation type="submission" date="2022-07" db="EMBL/GenBank/DDBJ databases">
        <title>Taxonomy of Novel Oxalotrophic and Methylotrophic Bacteria.</title>
        <authorList>
            <person name="Sahin N."/>
            <person name="Tani A."/>
        </authorList>
    </citation>
    <scope>NUCLEOTIDE SEQUENCE</scope>
    <source>
        <strain evidence="2">AM327</strain>
    </source>
</reference>